<keyword evidence="2" id="KW-0472">Membrane</keyword>
<feature type="transmembrane region" description="Helical" evidence="2">
    <location>
        <begin position="44"/>
        <end position="64"/>
    </location>
</feature>
<protein>
    <submittedName>
        <fullName evidence="3">Uncharacterized protein</fullName>
    </submittedName>
</protein>
<dbReference type="OrthoDB" id="9789229at2"/>
<dbReference type="Proteomes" id="UP000092574">
    <property type="component" value="Chromosome"/>
</dbReference>
<dbReference type="RefSeq" id="WP_065541550.1">
    <property type="nucleotide sequence ID" value="NZ_CP015405.2"/>
</dbReference>
<keyword evidence="2" id="KW-1133">Transmembrane helix</keyword>
<keyword evidence="4" id="KW-1185">Reference proteome</keyword>
<evidence type="ECO:0000313" key="3">
    <source>
        <dbReference type="EMBL" id="ANU75343.1"/>
    </source>
</evidence>
<feature type="transmembrane region" description="Helical" evidence="2">
    <location>
        <begin position="147"/>
        <end position="175"/>
    </location>
</feature>
<feature type="transmembrane region" description="Helical" evidence="2">
    <location>
        <begin position="70"/>
        <end position="93"/>
    </location>
</feature>
<organism evidence="3 4">
    <name type="scientific">Blautia pseudococcoides</name>
    <dbReference type="NCBI Taxonomy" id="1796616"/>
    <lineage>
        <taxon>Bacteria</taxon>
        <taxon>Bacillati</taxon>
        <taxon>Bacillota</taxon>
        <taxon>Clostridia</taxon>
        <taxon>Lachnospirales</taxon>
        <taxon>Lachnospiraceae</taxon>
        <taxon>Blautia</taxon>
    </lineage>
</organism>
<dbReference type="KEGG" id="byl:A4V09_05925"/>
<dbReference type="InterPro" id="IPR010540">
    <property type="entry name" value="CmpB_TMEM229"/>
</dbReference>
<feature type="transmembrane region" description="Helical" evidence="2">
    <location>
        <begin position="114"/>
        <end position="135"/>
    </location>
</feature>
<dbReference type="EMBL" id="CP015405">
    <property type="protein sequence ID" value="ANU75343.1"/>
    <property type="molecule type" value="Genomic_DNA"/>
</dbReference>
<sequence length="299" mass="34792">MDFKVAGISLYYIINWFFIYSFLGWVWESCYVSVKSKKPVNRGFINGPFCTIYGFGAVSVYLILKDFDQNLLVLYIGGVVVATVLEFMTGWLMETIFHTRWWDYSKKKCNLHGYICLGSSLAWGVFTVLLFRVFQPFVEWLTNLYPVTIGTIAVSIVVILYGADFITSAVAAFGISKRFARVEDMLEDLTAYLQTTKLYETKEEIRDKLEEIRAFNLADAAEKIGTKKSEFTQLLEERFSLSENYMEKKAELEKRMDEFSEKYLSARKKSNLVGKRMIHAYPGLRAEFRRYKERKAKKH</sequence>
<name>A0A1C7I929_9FIRM</name>
<accession>A0A1C7I929</accession>
<reference evidence="3" key="1">
    <citation type="submission" date="2017-04" db="EMBL/GenBank/DDBJ databases">
        <title>Complete Genome Sequences of Twelve Strains of a Stable Defined Moderately Diverse Mouse Microbiota 2 (sDMDMm2).</title>
        <authorList>
            <person name="Uchimura Y."/>
            <person name="Wyss M."/>
            <person name="Brugiroux S."/>
            <person name="Limenitakis J.P."/>
            <person name="Stecher B."/>
            <person name="McCoy K.D."/>
            <person name="Macpherson A.J."/>
        </authorList>
    </citation>
    <scope>NUCLEOTIDE SEQUENCE</scope>
    <source>
        <strain evidence="3">YL58</strain>
    </source>
</reference>
<evidence type="ECO:0000313" key="4">
    <source>
        <dbReference type="Proteomes" id="UP000092574"/>
    </source>
</evidence>
<dbReference type="STRING" id="1796616.A4V09_05925"/>
<feature type="transmembrane region" description="Helical" evidence="2">
    <location>
        <begin position="12"/>
        <end position="32"/>
    </location>
</feature>
<gene>
    <name evidence="3" type="ORF">A4V09_05925</name>
</gene>
<evidence type="ECO:0000256" key="2">
    <source>
        <dbReference type="SAM" id="Phobius"/>
    </source>
</evidence>
<evidence type="ECO:0000256" key="1">
    <source>
        <dbReference type="SAM" id="Coils"/>
    </source>
</evidence>
<dbReference type="AlphaFoldDB" id="A0A1C7I929"/>
<feature type="coiled-coil region" evidence="1">
    <location>
        <begin position="242"/>
        <end position="269"/>
    </location>
</feature>
<keyword evidence="2" id="KW-0812">Transmembrane</keyword>
<dbReference type="Pfam" id="PF06541">
    <property type="entry name" value="ABC_trans_CmpB"/>
    <property type="match status" value="1"/>
</dbReference>
<keyword evidence="1" id="KW-0175">Coiled coil</keyword>
<proteinExistence type="predicted"/>